<dbReference type="OrthoDB" id="9805360at2"/>
<dbReference type="InterPro" id="IPR052339">
    <property type="entry name" value="Fe-S_Maturation_MIP18"/>
</dbReference>
<dbReference type="RefSeq" id="WP_083047828.1">
    <property type="nucleotide sequence ID" value="NZ_MWQY01000002.1"/>
</dbReference>
<reference evidence="2 3" key="1">
    <citation type="submission" date="2017-03" db="EMBL/GenBank/DDBJ databases">
        <title>Draft Genome sequence of Marispirochaeta sp. strain JC444.</title>
        <authorList>
            <person name="Shivani Y."/>
            <person name="Subhash Y."/>
            <person name="Sasikala C."/>
            <person name="Ramana C."/>
        </authorList>
    </citation>
    <scope>NUCLEOTIDE SEQUENCE [LARGE SCALE GENOMIC DNA]</scope>
    <source>
        <strain evidence="2 3">JC444</strain>
    </source>
</reference>
<evidence type="ECO:0000259" key="1">
    <source>
        <dbReference type="Pfam" id="PF01883"/>
    </source>
</evidence>
<keyword evidence="3" id="KW-1185">Reference proteome</keyword>
<dbReference type="Gene3D" id="3.30.300.130">
    <property type="entry name" value="Fe-S cluster assembly (FSCA)"/>
    <property type="match status" value="1"/>
</dbReference>
<dbReference type="SUPFAM" id="SSF117916">
    <property type="entry name" value="Fe-S cluster assembly (FSCA) domain-like"/>
    <property type="match status" value="1"/>
</dbReference>
<dbReference type="InterPro" id="IPR034904">
    <property type="entry name" value="FSCA_dom_sf"/>
</dbReference>
<dbReference type="AlphaFoldDB" id="A0A1Y1S206"/>
<dbReference type="EMBL" id="MWQY01000002">
    <property type="protein sequence ID" value="ORC37807.1"/>
    <property type="molecule type" value="Genomic_DNA"/>
</dbReference>
<evidence type="ECO:0000313" key="3">
    <source>
        <dbReference type="Proteomes" id="UP000192343"/>
    </source>
</evidence>
<protein>
    <submittedName>
        <fullName evidence="2">Aromatic ring hydroxylase</fullName>
    </submittedName>
</protein>
<dbReference type="STRING" id="1963862.B4O97_02045"/>
<proteinExistence type="predicted"/>
<gene>
    <name evidence="2" type="ORF">B4O97_02045</name>
</gene>
<sequence length="103" mass="11297">MIHESTVLDALMDVIDPELGINIVDLGLIYGIEIDEEGDDRGISIQFTLTYPGCPVGDLIQSEIVRVVTEATGLPVGATIIWNPPWNMERMSEAARLELGYPI</sequence>
<organism evidence="2 3">
    <name type="scientific">Marispirochaeta aestuarii</name>
    <dbReference type="NCBI Taxonomy" id="1963862"/>
    <lineage>
        <taxon>Bacteria</taxon>
        <taxon>Pseudomonadati</taxon>
        <taxon>Spirochaetota</taxon>
        <taxon>Spirochaetia</taxon>
        <taxon>Spirochaetales</taxon>
        <taxon>Spirochaetaceae</taxon>
        <taxon>Marispirochaeta</taxon>
    </lineage>
</organism>
<comment type="caution">
    <text evidence="2">The sequence shown here is derived from an EMBL/GenBank/DDBJ whole genome shotgun (WGS) entry which is preliminary data.</text>
</comment>
<dbReference type="PANTHER" id="PTHR42831">
    <property type="entry name" value="FE-S PROTEIN MATURATION AUXILIARY FACTOR YITW"/>
    <property type="match status" value="1"/>
</dbReference>
<name>A0A1Y1S206_9SPIO</name>
<dbReference type="Proteomes" id="UP000192343">
    <property type="component" value="Unassembled WGS sequence"/>
</dbReference>
<dbReference type="InterPro" id="IPR002744">
    <property type="entry name" value="MIP18-like"/>
</dbReference>
<feature type="domain" description="MIP18 family-like" evidence="1">
    <location>
        <begin position="5"/>
        <end position="71"/>
    </location>
</feature>
<evidence type="ECO:0000313" key="2">
    <source>
        <dbReference type="EMBL" id="ORC37807.1"/>
    </source>
</evidence>
<dbReference type="PANTHER" id="PTHR42831:SF1">
    <property type="entry name" value="FE-S PROTEIN MATURATION AUXILIARY FACTOR YITW"/>
    <property type="match status" value="1"/>
</dbReference>
<accession>A0A1Y1S206</accession>
<dbReference type="Pfam" id="PF01883">
    <property type="entry name" value="FeS_assembly_P"/>
    <property type="match status" value="1"/>
</dbReference>